<dbReference type="Proteomes" id="UP001321492">
    <property type="component" value="Unassembled WGS sequence"/>
</dbReference>
<dbReference type="InterPro" id="IPR000620">
    <property type="entry name" value="EamA_dom"/>
</dbReference>
<gene>
    <name evidence="7" type="ORF">QNA08_04735</name>
</gene>
<feature type="transmembrane region" description="Helical" evidence="5">
    <location>
        <begin position="188"/>
        <end position="209"/>
    </location>
</feature>
<evidence type="ECO:0000256" key="1">
    <source>
        <dbReference type="ARBA" id="ARBA00004141"/>
    </source>
</evidence>
<feature type="transmembrane region" description="Helical" evidence="5">
    <location>
        <begin position="284"/>
        <end position="310"/>
    </location>
</feature>
<sequence length="326" mass="33814">MHGNDGRHMNLGEWALLFALSLLWGGSFFFAKVALRELPPFTVALGRVGLAAATLGLVLAVLRQGLPRLRALWGAFLVMGLLNNLAPFSLIFWGQTTLTAGHAAILNATMPLFTVIVAHVTTTEERITPAKLAGMLAGFGGVVVMIGPGLAVVDRAFWAQVACLSAAFCYACAGVFGRRFRRLGVAPLQTAFGQLAATTLMLVPVVFIVDRPSLQGLAHPATLGALAGLAILSTALAYVVYFRLLATAGATNLSLVTLLIPASAALLGYAFLGERLGPGHLAGMSLIAAGLAAIDGRPLTALSALLPALLRPDARARVATDGDAEG</sequence>
<keyword evidence="4 5" id="KW-0472">Membrane</keyword>
<reference evidence="7 8" key="1">
    <citation type="submission" date="2023-05" db="EMBL/GenBank/DDBJ databases">
        <title>Chelatococcus sp. nov., a moderately thermophilic bacterium isolated from hot spring microbial mat.</title>
        <authorList>
            <person name="Hu C.-J."/>
            <person name="Li W.-J."/>
        </authorList>
    </citation>
    <scope>NUCLEOTIDE SEQUENCE [LARGE SCALE GENOMIC DNA]</scope>
    <source>
        <strain evidence="7 8">SYSU G07232</strain>
    </source>
</reference>
<accession>A0ABT7ADT9</accession>
<evidence type="ECO:0000256" key="2">
    <source>
        <dbReference type="ARBA" id="ARBA00022692"/>
    </source>
</evidence>
<evidence type="ECO:0000313" key="7">
    <source>
        <dbReference type="EMBL" id="MDJ1157545.1"/>
    </source>
</evidence>
<dbReference type="SUPFAM" id="SSF103481">
    <property type="entry name" value="Multidrug resistance efflux transporter EmrE"/>
    <property type="match status" value="2"/>
</dbReference>
<keyword evidence="3 5" id="KW-1133">Transmembrane helix</keyword>
<evidence type="ECO:0000256" key="3">
    <source>
        <dbReference type="ARBA" id="ARBA00022989"/>
    </source>
</evidence>
<comment type="subcellular location">
    <subcellularLocation>
        <location evidence="1">Membrane</location>
        <topology evidence="1">Multi-pass membrane protein</topology>
    </subcellularLocation>
</comment>
<feature type="transmembrane region" description="Helical" evidence="5">
    <location>
        <begin position="132"/>
        <end position="151"/>
    </location>
</feature>
<feature type="transmembrane region" description="Helical" evidence="5">
    <location>
        <begin position="100"/>
        <end position="120"/>
    </location>
</feature>
<feature type="transmembrane region" description="Helical" evidence="5">
    <location>
        <begin position="71"/>
        <end position="94"/>
    </location>
</feature>
<organism evidence="7 8">
    <name type="scientific">Chelatococcus albus</name>
    <dbReference type="NCBI Taxonomy" id="3047466"/>
    <lineage>
        <taxon>Bacteria</taxon>
        <taxon>Pseudomonadati</taxon>
        <taxon>Pseudomonadota</taxon>
        <taxon>Alphaproteobacteria</taxon>
        <taxon>Hyphomicrobiales</taxon>
        <taxon>Chelatococcaceae</taxon>
        <taxon>Chelatococcus</taxon>
    </lineage>
</organism>
<feature type="transmembrane region" description="Helical" evidence="5">
    <location>
        <begin position="253"/>
        <end position="272"/>
    </location>
</feature>
<evidence type="ECO:0000256" key="4">
    <source>
        <dbReference type="ARBA" id="ARBA00023136"/>
    </source>
</evidence>
<name>A0ABT7ADT9_9HYPH</name>
<feature type="domain" description="EamA" evidence="6">
    <location>
        <begin position="159"/>
        <end position="293"/>
    </location>
</feature>
<feature type="transmembrane region" description="Helical" evidence="5">
    <location>
        <begin position="12"/>
        <end position="35"/>
    </location>
</feature>
<protein>
    <submittedName>
        <fullName evidence="7">DMT family transporter</fullName>
    </submittedName>
</protein>
<keyword evidence="8" id="KW-1185">Reference proteome</keyword>
<feature type="domain" description="EamA" evidence="6">
    <location>
        <begin position="16"/>
        <end position="146"/>
    </location>
</feature>
<dbReference type="PANTHER" id="PTHR32322:SF9">
    <property type="entry name" value="AMINO-ACID METABOLITE EFFLUX PUMP-RELATED"/>
    <property type="match status" value="1"/>
</dbReference>
<evidence type="ECO:0000259" key="6">
    <source>
        <dbReference type="Pfam" id="PF00892"/>
    </source>
</evidence>
<dbReference type="RefSeq" id="WP_283739529.1">
    <property type="nucleotide sequence ID" value="NZ_JASJEV010000002.1"/>
</dbReference>
<proteinExistence type="predicted"/>
<keyword evidence="2 5" id="KW-0812">Transmembrane</keyword>
<evidence type="ECO:0000256" key="5">
    <source>
        <dbReference type="SAM" id="Phobius"/>
    </source>
</evidence>
<feature type="transmembrane region" description="Helical" evidence="5">
    <location>
        <begin position="41"/>
        <end position="62"/>
    </location>
</feature>
<dbReference type="EMBL" id="JASJEV010000002">
    <property type="protein sequence ID" value="MDJ1157545.1"/>
    <property type="molecule type" value="Genomic_DNA"/>
</dbReference>
<feature type="transmembrane region" description="Helical" evidence="5">
    <location>
        <begin position="221"/>
        <end position="241"/>
    </location>
</feature>
<dbReference type="PANTHER" id="PTHR32322">
    <property type="entry name" value="INNER MEMBRANE TRANSPORTER"/>
    <property type="match status" value="1"/>
</dbReference>
<evidence type="ECO:0000313" key="8">
    <source>
        <dbReference type="Proteomes" id="UP001321492"/>
    </source>
</evidence>
<feature type="transmembrane region" description="Helical" evidence="5">
    <location>
        <begin position="157"/>
        <end position="176"/>
    </location>
</feature>
<dbReference type="InterPro" id="IPR050638">
    <property type="entry name" value="AA-Vitamin_Transporters"/>
</dbReference>
<comment type="caution">
    <text evidence="7">The sequence shown here is derived from an EMBL/GenBank/DDBJ whole genome shotgun (WGS) entry which is preliminary data.</text>
</comment>
<dbReference type="InterPro" id="IPR037185">
    <property type="entry name" value="EmrE-like"/>
</dbReference>
<dbReference type="Pfam" id="PF00892">
    <property type="entry name" value="EamA"/>
    <property type="match status" value="2"/>
</dbReference>